<dbReference type="InterPro" id="IPR002678">
    <property type="entry name" value="DUF34/NIF3"/>
</dbReference>
<name>A0A5J6WZ31_9GAMM</name>
<feature type="binding site" evidence="4">
    <location>
        <position position="64"/>
    </location>
    <ligand>
        <name>a divalent metal cation</name>
        <dbReference type="ChEBI" id="CHEBI:60240"/>
        <label>2</label>
    </ligand>
</feature>
<dbReference type="Proteomes" id="UP000594034">
    <property type="component" value="Chromosome"/>
</dbReference>
<evidence type="ECO:0000256" key="3">
    <source>
        <dbReference type="ARBA" id="ARBA00022723"/>
    </source>
</evidence>
<dbReference type="OrthoDB" id="9800881at2"/>
<feature type="binding site" evidence="4">
    <location>
        <position position="65"/>
    </location>
    <ligand>
        <name>a divalent metal cation</name>
        <dbReference type="ChEBI" id="CHEBI:60240"/>
        <label>1</label>
    </ligand>
</feature>
<sequence length="253" mass="27611">MITNSKLEGLLNQLLESHAIKDYCPNGLQVEGRHRIRHVVTGVTACQALLDRAVELEADAILVHHGYFWNGENAVLKGMKQRRLKTLLTHDINLFAYHLPLDIHPELGNNAQLAQRLGVRLTRGLEPWNSRSVAMVGKLDTPLSGAELAARIEASLGRPPLHCGESGPAEIRSVALCTGGGQSYINLAAEQGIDAFITGEASEQTIHTAREMGLHFYAAGHHATERYGVKALGEWLQQAHGLTVTFVDIDNPV</sequence>
<dbReference type="EMBL" id="CP040449">
    <property type="protein sequence ID" value="QFI54983.1"/>
    <property type="molecule type" value="Genomic_DNA"/>
</dbReference>
<protein>
    <recommendedName>
        <fullName evidence="2">GTP cyclohydrolase 1 type 2 homolog</fullName>
    </recommendedName>
</protein>
<gene>
    <name evidence="5" type="ORF">FE240_09970</name>
</gene>
<dbReference type="InterPro" id="IPR036069">
    <property type="entry name" value="DUF34/NIF3_sf"/>
</dbReference>
<keyword evidence="3 4" id="KW-0479">Metal-binding</keyword>
<evidence type="ECO:0000256" key="2">
    <source>
        <dbReference type="ARBA" id="ARBA00022112"/>
    </source>
</evidence>
<dbReference type="PANTHER" id="PTHR13799">
    <property type="entry name" value="NGG1 INTERACTING FACTOR 3"/>
    <property type="match status" value="1"/>
</dbReference>
<dbReference type="KEGG" id="asim:FE240_09970"/>
<dbReference type="RefSeq" id="WP_084214666.1">
    <property type="nucleotide sequence ID" value="NZ_CDBY01000007.1"/>
</dbReference>
<dbReference type="Gene3D" id="3.40.1390.30">
    <property type="entry name" value="NIF3 (NGG1p interacting factor 3)-like"/>
    <property type="match status" value="2"/>
</dbReference>
<evidence type="ECO:0000256" key="4">
    <source>
        <dbReference type="PIRSR" id="PIRSR602678-1"/>
    </source>
</evidence>
<dbReference type="Pfam" id="PF01784">
    <property type="entry name" value="DUF34_NIF3"/>
    <property type="match status" value="1"/>
</dbReference>
<keyword evidence="6" id="KW-1185">Reference proteome</keyword>
<proteinExistence type="inferred from homology"/>
<reference evidence="5 6" key="1">
    <citation type="submission" date="2019-05" db="EMBL/GenBank/DDBJ databases">
        <title>OXA-830, a novel chromosomally encoded expanded-spectrum class D beta-lactamase in Aeromonas simiae.</title>
        <authorList>
            <person name="Zhou W."/>
            <person name="Chen Q."/>
        </authorList>
    </citation>
    <scope>NUCLEOTIDE SEQUENCE [LARGE SCALE GENOMIC DNA]</scope>
    <source>
        <strain evidence="5 6">A6</strain>
    </source>
</reference>
<feature type="binding site" evidence="4">
    <location>
        <position position="221"/>
    </location>
    <ligand>
        <name>a divalent metal cation</name>
        <dbReference type="ChEBI" id="CHEBI:60240"/>
        <label>1</label>
    </ligand>
</feature>
<comment type="similarity">
    <text evidence="1">Belongs to the GTP cyclohydrolase I type 2/NIF3 family.</text>
</comment>
<feature type="binding site" evidence="4">
    <location>
        <position position="102"/>
    </location>
    <ligand>
        <name>a divalent metal cation</name>
        <dbReference type="ChEBI" id="CHEBI:60240"/>
        <label>1</label>
    </ligand>
</feature>
<evidence type="ECO:0000313" key="5">
    <source>
        <dbReference type="EMBL" id="QFI54983.1"/>
    </source>
</evidence>
<dbReference type="NCBIfam" id="TIGR00486">
    <property type="entry name" value="YbgI_SA1388"/>
    <property type="match status" value="1"/>
</dbReference>
<dbReference type="SUPFAM" id="SSF102705">
    <property type="entry name" value="NIF3 (NGG1p interacting factor 3)-like"/>
    <property type="match status" value="1"/>
</dbReference>
<dbReference type="FunFam" id="3.40.1390.30:FF:000002">
    <property type="entry name" value="Nif3-like dinuclear metal center protein"/>
    <property type="match status" value="1"/>
</dbReference>
<dbReference type="PANTHER" id="PTHR13799:SF14">
    <property type="entry name" value="GTP CYCLOHYDROLASE 1 TYPE 2 HOMOLOG"/>
    <property type="match status" value="1"/>
</dbReference>
<evidence type="ECO:0000313" key="6">
    <source>
        <dbReference type="Proteomes" id="UP000594034"/>
    </source>
</evidence>
<feature type="binding site" evidence="4">
    <location>
        <position position="225"/>
    </location>
    <ligand>
        <name>a divalent metal cation</name>
        <dbReference type="ChEBI" id="CHEBI:60240"/>
        <label>1</label>
    </ligand>
</feature>
<accession>A0A5J6WZ31</accession>
<organism evidence="5 6">
    <name type="scientific">Aeromonas simiae</name>
    <dbReference type="NCBI Taxonomy" id="218936"/>
    <lineage>
        <taxon>Bacteria</taxon>
        <taxon>Pseudomonadati</taxon>
        <taxon>Pseudomonadota</taxon>
        <taxon>Gammaproteobacteria</taxon>
        <taxon>Aeromonadales</taxon>
        <taxon>Aeromonadaceae</taxon>
        <taxon>Aeromonas</taxon>
    </lineage>
</organism>
<evidence type="ECO:0000256" key="1">
    <source>
        <dbReference type="ARBA" id="ARBA00006964"/>
    </source>
</evidence>
<dbReference type="GO" id="GO:0005737">
    <property type="term" value="C:cytoplasm"/>
    <property type="evidence" value="ECO:0007669"/>
    <property type="project" value="TreeGrafter"/>
</dbReference>
<dbReference type="AlphaFoldDB" id="A0A5J6WZ31"/>
<dbReference type="GO" id="GO:0046872">
    <property type="term" value="F:metal ion binding"/>
    <property type="evidence" value="ECO:0007669"/>
    <property type="project" value="UniProtKB-KW"/>
</dbReference>